<organism evidence="3 4">
    <name type="scientific">Steinernema carpocapsae</name>
    <name type="common">Entomopathogenic nematode</name>
    <dbReference type="NCBI Taxonomy" id="34508"/>
    <lineage>
        <taxon>Eukaryota</taxon>
        <taxon>Metazoa</taxon>
        <taxon>Ecdysozoa</taxon>
        <taxon>Nematoda</taxon>
        <taxon>Chromadorea</taxon>
        <taxon>Rhabditida</taxon>
        <taxon>Tylenchina</taxon>
        <taxon>Panagrolaimomorpha</taxon>
        <taxon>Strongyloidoidea</taxon>
        <taxon>Steinernematidae</taxon>
        <taxon>Steinernema</taxon>
    </lineage>
</organism>
<feature type="transmembrane region" description="Helical" evidence="1">
    <location>
        <begin position="49"/>
        <end position="70"/>
    </location>
</feature>
<evidence type="ECO:0000256" key="2">
    <source>
        <dbReference type="SAM" id="SignalP"/>
    </source>
</evidence>
<feature type="chain" id="PRO_5020301623" evidence="2">
    <location>
        <begin position="22"/>
        <end position="90"/>
    </location>
</feature>
<reference evidence="3 4" key="2">
    <citation type="journal article" date="2019" name="G3 (Bethesda)">
        <title>Hybrid Assembly of the Genome of the Entomopathogenic Nematode Steinernema carpocapsae Identifies the X-Chromosome.</title>
        <authorList>
            <person name="Serra L."/>
            <person name="Macchietto M."/>
            <person name="Macias-Munoz A."/>
            <person name="McGill C.J."/>
            <person name="Rodriguez I.M."/>
            <person name="Rodriguez B."/>
            <person name="Murad R."/>
            <person name="Mortazavi A."/>
        </authorList>
    </citation>
    <scope>NUCLEOTIDE SEQUENCE [LARGE SCALE GENOMIC DNA]</scope>
    <source>
        <strain evidence="3 4">ALL</strain>
    </source>
</reference>
<comment type="caution">
    <text evidence="3">The sequence shown here is derived from an EMBL/GenBank/DDBJ whole genome shotgun (WGS) entry which is preliminary data.</text>
</comment>
<dbReference type="EMBL" id="AZBU02000001">
    <property type="protein sequence ID" value="TMS34438.1"/>
    <property type="molecule type" value="Genomic_DNA"/>
</dbReference>
<keyword evidence="2" id="KW-0732">Signal</keyword>
<dbReference type="AlphaFoldDB" id="A0A4U8URX8"/>
<feature type="signal peptide" evidence="2">
    <location>
        <begin position="1"/>
        <end position="21"/>
    </location>
</feature>
<accession>A0A4U8URX8</accession>
<keyword evidence="1" id="KW-1133">Transmembrane helix</keyword>
<evidence type="ECO:0000313" key="3">
    <source>
        <dbReference type="EMBL" id="TMS34438.1"/>
    </source>
</evidence>
<name>A0A4U8URX8_STECR</name>
<dbReference type="Proteomes" id="UP000298663">
    <property type="component" value="Unassembled WGS sequence"/>
</dbReference>
<proteinExistence type="predicted"/>
<protein>
    <submittedName>
        <fullName evidence="3">Uncharacterized protein</fullName>
    </submittedName>
</protein>
<keyword evidence="1" id="KW-0472">Membrane</keyword>
<keyword evidence="1" id="KW-0812">Transmembrane</keyword>
<reference evidence="3 4" key="1">
    <citation type="journal article" date="2015" name="Genome Biol.">
        <title>Comparative genomics of Steinernema reveals deeply conserved gene regulatory networks.</title>
        <authorList>
            <person name="Dillman A.R."/>
            <person name="Macchietto M."/>
            <person name="Porter C.F."/>
            <person name="Rogers A."/>
            <person name="Williams B."/>
            <person name="Antoshechkin I."/>
            <person name="Lee M.M."/>
            <person name="Goodwin Z."/>
            <person name="Lu X."/>
            <person name="Lewis E.E."/>
            <person name="Goodrich-Blair H."/>
            <person name="Stock S.P."/>
            <person name="Adams B.J."/>
            <person name="Sternberg P.W."/>
            <person name="Mortazavi A."/>
        </authorList>
    </citation>
    <scope>NUCLEOTIDE SEQUENCE [LARGE SCALE GENOMIC DNA]</scope>
    <source>
        <strain evidence="3 4">ALL</strain>
    </source>
</reference>
<gene>
    <name evidence="3" type="ORF">L596_002031</name>
</gene>
<keyword evidence="4" id="KW-1185">Reference proteome</keyword>
<evidence type="ECO:0000313" key="4">
    <source>
        <dbReference type="Proteomes" id="UP000298663"/>
    </source>
</evidence>
<evidence type="ECO:0000256" key="1">
    <source>
        <dbReference type="SAM" id="Phobius"/>
    </source>
</evidence>
<sequence>MKTSSPITVFLVALLAVHSSAQFLGGMYGGMYGGYGMGGYGMGYGMGGYGMGGYGMGYGMGGMCCGGYGYGGMGGMFGKRSVKYRSAKKN</sequence>